<dbReference type="GO" id="GO:0003700">
    <property type="term" value="F:DNA-binding transcription factor activity"/>
    <property type="evidence" value="ECO:0007669"/>
    <property type="project" value="TreeGrafter"/>
</dbReference>
<evidence type="ECO:0000256" key="3">
    <source>
        <dbReference type="ARBA" id="ARBA00023163"/>
    </source>
</evidence>
<dbReference type="SUPFAM" id="SSF47413">
    <property type="entry name" value="lambda repressor-like DNA-binding domains"/>
    <property type="match status" value="1"/>
</dbReference>
<keyword evidence="1" id="KW-0805">Transcription regulation</keyword>
<dbReference type="CDD" id="cd06267">
    <property type="entry name" value="PBP1_LacI_sugar_binding-like"/>
    <property type="match status" value="1"/>
</dbReference>
<sequence>MGSAGTRVTLVDVASASGVSPSTASRALHGGAGVREELAFRVRAAAESLGYQVNQQARSLRRGRDDAIGVAMEDFTIPFFGRIVAVVERAAHARGYGVVITCAGSGRSEEEAVEPLLSRSVSGLVVATGTRGAPEGYLADVARRLPVVQVDAHGPSEISDAVGIDNVAAGRRLTEHLIARGHERILFVGSGQAASTVVLRARGYEAAMSAAGLSSRTAWLGYLPTEAAALAARALTEAGDVTAVVSGVARVTMGLLSAKRALGLRHLAVVAIDDLAGADAFEPGLTVLEQDVEDIAAHAAELLFDRIGGYAGPPRHVQVPLQLIERGSGELPPSPALAPDRTTAPTS</sequence>
<reference evidence="6" key="1">
    <citation type="submission" date="2020-02" db="EMBL/GenBank/DDBJ databases">
        <authorList>
            <person name="Meier V. D."/>
        </authorList>
    </citation>
    <scope>NUCLEOTIDE SEQUENCE</scope>
    <source>
        <strain evidence="6">AVDCRST_MAG35</strain>
    </source>
</reference>
<keyword evidence="3" id="KW-0804">Transcription</keyword>
<evidence type="ECO:0000256" key="4">
    <source>
        <dbReference type="SAM" id="MobiDB-lite"/>
    </source>
</evidence>
<evidence type="ECO:0000313" key="6">
    <source>
        <dbReference type="EMBL" id="CAA9432130.1"/>
    </source>
</evidence>
<dbReference type="PROSITE" id="PS50932">
    <property type="entry name" value="HTH_LACI_2"/>
    <property type="match status" value="1"/>
</dbReference>
<protein>
    <recommendedName>
        <fullName evidence="5">HTH lacI-type domain-containing protein</fullName>
    </recommendedName>
</protein>
<dbReference type="GO" id="GO:0000976">
    <property type="term" value="F:transcription cis-regulatory region binding"/>
    <property type="evidence" value="ECO:0007669"/>
    <property type="project" value="TreeGrafter"/>
</dbReference>
<dbReference type="Gene3D" id="3.40.50.2300">
    <property type="match status" value="2"/>
</dbReference>
<accession>A0A6J4Q2B3</accession>
<dbReference type="EMBL" id="CADCUY010000533">
    <property type="protein sequence ID" value="CAA9432130.1"/>
    <property type="molecule type" value="Genomic_DNA"/>
</dbReference>
<keyword evidence="2" id="KW-0238">DNA-binding</keyword>
<evidence type="ECO:0000256" key="1">
    <source>
        <dbReference type="ARBA" id="ARBA00023015"/>
    </source>
</evidence>
<dbReference type="InterPro" id="IPR010982">
    <property type="entry name" value="Lambda_DNA-bd_dom_sf"/>
</dbReference>
<dbReference type="Pfam" id="PF00356">
    <property type="entry name" value="LacI"/>
    <property type="match status" value="1"/>
</dbReference>
<dbReference type="Gene3D" id="1.10.260.40">
    <property type="entry name" value="lambda repressor-like DNA-binding domains"/>
    <property type="match status" value="1"/>
</dbReference>
<dbReference type="Pfam" id="PF13377">
    <property type="entry name" value="Peripla_BP_3"/>
    <property type="match status" value="1"/>
</dbReference>
<dbReference type="InterPro" id="IPR000843">
    <property type="entry name" value="HTH_LacI"/>
</dbReference>
<dbReference type="PANTHER" id="PTHR30146">
    <property type="entry name" value="LACI-RELATED TRANSCRIPTIONAL REPRESSOR"/>
    <property type="match status" value="1"/>
</dbReference>
<dbReference type="PANTHER" id="PTHR30146:SF109">
    <property type="entry name" value="HTH-TYPE TRANSCRIPTIONAL REGULATOR GALS"/>
    <property type="match status" value="1"/>
</dbReference>
<dbReference type="SMART" id="SM00354">
    <property type="entry name" value="HTH_LACI"/>
    <property type="match status" value="1"/>
</dbReference>
<dbReference type="AlphaFoldDB" id="A0A6J4Q2B3"/>
<evidence type="ECO:0000259" key="5">
    <source>
        <dbReference type="PROSITE" id="PS50932"/>
    </source>
</evidence>
<dbReference type="SUPFAM" id="SSF53822">
    <property type="entry name" value="Periplasmic binding protein-like I"/>
    <property type="match status" value="1"/>
</dbReference>
<proteinExistence type="predicted"/>
<dbReference type="InterPro" id="IPR046335">
    <property type="entry name" value="LacI/GalR-like_sensor"/>
</dbReference>
<dbReference type="CDD" id="cd01392">
    <property type="entry name" value="HTH_LacI"/>
    <property type="match status" value="1"/>
</dbReference>
<evidence type="ECO:0000256" key="2">
    <source>
        <dbReference type="ARBA" id="ARBA00023125"/>
    </source>
</evidence>
<name>A0A6J4Q2B3_9ACTN</name>
<feature type="domain" description="HTH lacI-type" evidence="5">
    <location>
        <begin position="8"/>
        <end position="62"/>
    </location>
</feature>
<organism evidence="6">
    <name type="scientific">uncultured Quadrisphaera sp</name>
    <dbReference type="NCBI Taxonomy" id="904978"/>
    <lineage>
        <taxon>Bacteria</taxon>
        <taxon>Bacillati</taxon>
        <taxon>Actinomycetota</taxon>
        <taxon>Actinomycetes</taxon>
        <taxon>Kineosporiales</taxon>
        <taxon>Kineosporiaceae</taxon>
        <taxon>Quadrisphaera</taxon>
        <taxon>environmental samples</taxon>
    </lineage>
</organism>
<feature type="region of interest" description="Disordered" evidence="4">
    <location>
        <begin position="328"/>
        <end position="347"/>
    </location>
</feature>
<dbReference type="InterPro" id="IPR028082">
    <property type="entry name" value="Peripla_BP_I"/>
</dbReference>
<gene>
    <name evidence="6" type="ORF">AVDCRST_MAG35-2678</name>
</gene>